<name>A0A6B0U7B4_IXORI</name>
<evidence type="ECO:0000256" key="1">
    <source>
        <dbReference type="SAM" id="MobiDB-lite"/>
    </source>
</evidence>
<evidence type="ECO:0000313" key="2">
    <source>
        <dbReference type="EMBL" id="MXU88399.1"/>
    </source>
</evidence>
<dbReference type="AlphaFoldDB" id="A0A6B0U7B4"/>
<feature type="region of interest" description="Disordered" evidence="1">
    <location>
        <begin position="24"/>
        <end position="55"/>
    </location>
</feature>
<dbReference type="EMBL" id="GIFC01006316">
    <property type="protein sequence ID" value="MXU88399.1"/>
    <property type="molecule type" value="Transcribed_RNA"/>
</dbReference>
<protein>
    <submittedName>
        <fullName evidence="2">Uncharacterized protein</fullName>
    </submittedName>
</protein>
<accession>A0A6B0U7B4</accession>
<reference evidence="2" key="1">
    <citation type="submission" date="2019-12" db="EMBL/GenBank/DDBJ databases">
        <title>An insight into the sialome of adult female Ixodes ricinus ticks feeding for 6 days.</title>
        <authorList>
            <person name="Perner J."/>
            <person name="Ribeiro J.M.C."/>
        </authorList>
    </citation>
    <scope>NUCLEOTIDE SEQUENCE</scope>
    <source>
        <strain evidence="2">Semi-engorged</strain>
        <tissue evidence="2">Salivary glands</tissue>
    </source>
</reference>
<proteinExistence type="predicted"/>
<sequence>MHSAVCLPFFHLHEQALGQCPELDGAEEEEDGDDPELEVDSRADDDGTSVACSRQQRKNHHWGVILENVTCGLSSPGRLRTSRRPACSAAFLLRTPSPPGN</sequence>
<feature type="compositionally biased region" description="Acidic residues" evidence="1">
    <location>
        <begin position="24"/>
        <end position="38"/>
    </location>
</feature>
<organism evidence="2">
    <name type="scientific">Ixodes ricinus</name>
    <name type="common">Common tick</name>
    <name type="synonym">Acarus ricinus</name>
    <dbReference type="NCBI Taxonomy" id="34613"/>
    <lineage>
        <taxon>Eukaryota</taxon>
        <taxon>Metazoa</taxon>
        <taxon>Ecdysozoa</taxon>
        <taxon>Arthropoda</taxon>
        <taxon>Chelicerata</taxon>
        <taxon>Arachnida</taxon>
        <taxon>Acari</taxon>
        <taxon>Parasitiformes</taxon>
        <taxon>Ixodida</taxon>
        <taxon>Ixodoidea</taxon>
        <taxon>Ixodidae</taxon>
        <taxon>Ixodinae</taxon>
        <taxon>Ixodes</taxon>
    </lineage>
</organism>